<dbReference type="HOGENOM" id="CLU_1066578_0_0_1"/>
<dbReference type="AlphaFoldDB" id="E9HVX8"/>
<dbReference type="Proteomes" id="UP000000305">
    <property type="component" value="Unassembled WGS sequence"/>
</dbReference>
<feature type="compositionally biased region" description="Polar residues" evidence="1">
    <location>
        <begin position="246"/>
        <end position="261"/>
    </location>
</feature>
<protein>
    <submittedName>
        <fullName evidence="2">Uncharacterized protein</fullName>
    </submittedName>
</protein>
<proteinExistence type="predicted"/>
<dbReference type="KEGG" id="dpx:DAPPUDRAFT_267070"/>
<evidence type="ECO:0000256" key="1">
    <source>
        <dbReference type="SAM" id="MobiDB-lite"/>
    </source>
</evidence>
<dbReference type="OrthoDB" id="10574260at2759"/>
<accession>E9HVX8</accession>
<feature type="region of interest" description="Disordered" evidence="1">
    <location>
        <begin position="213"/>
        <end position="261"/>
    </location>
</feature>
<gene>
    <name evidence="2" type="ORF">DAPPUDRAFT_267070</name>
</gene>
<feature type="compositionally biased region" description="Pro residues" evidence="1">
    <location>
        <begin position="156"/>
        <end position="166"/>
    </location>
</feature>
<feature type="compositionally biased region" description="Low complexity" evidence="1">
    <location>
        <begin position="141"/>
        <end position="155"/>
    </location>
</feature>
<sequence>MVGKKLSYGGNETTTNAEPDNFPFCVFVPFPKAPRRYKSFCVEATKEISRFLFASFAFPSISIQPSLDPISFDRACLAGQLYFFLKAARDPAHTQARVLLLDSSGERHYDQYDRYLVMMRVTESGPSLTLGRFAMEEMGRRAAASSSRRTDSLSPSPSPSPVPSPVPVAASASTATSTVESLPFNLSAVSLATSLASIASSLLPSPPAIRQLPPASVAQRHPPGRFSSLDEGVSVAHQIDQRRQRQSTTDHLQMQTLRFQD</sequence>
<evidence type="ECO:0000313" key="2">
    <source>
        <dbReference type="EMBL" id="EFX64098.1"/>
    </source>
</evidence>
<name>E9HVX8_DAPPU</name>
<dbReference type="EMBL" id="GL732881">
    <property type="protein sequence ID" value="EFX64098.1"/>
    <property type="molecule type" value="Genomic_DNA"/>
</dbReference>
<organism evidence="2 3">
    <name type="scientific">Daphnia pulex</name>
    <name type="common">Water flea</name>
    <dbReference type="NCBI Taxonomy" id="6669"/>
    <lineage>
        <taxon>Eukaryota</taxon>
        <taxon>Metazoa</taxon>
        <taxon>Ecdysozoa</taxon>
        <taxon>Arthropoda</taxon>
        <taxon>Crustacea</taxon>
        <taxon>Branchiopoda</taxon>
        <taxon>Diplostraca</taxon>
        <taxon>Cladocera</taxon>
        <taxon>Anomopoda</taxon>
        <taxon>Daphniidae</taxon>
        <taxon>Daphnia</taxon>
    </lineage>
</organism>
<keyword evidence="3" id="KW-1185">Reference proteome</keyword>
<dbReference type="InParanoid" id="E9HVX8"/>
<reference evidence="2 3" key="1">
    <citation type="journal article" date="2011" name="Science">
        <title>The ecoresponsive genome of Daphnia pulex.</title>
        <authorList>
            <person name="Colbourne J.K."/>
            <person name="Pfrender M.E."/>
            <person name="Gilbert D."/>
            <person name="Thomas W.K."/>
            <person name="Tucker A."/>
            <person name="Oakley T.H."/>
            <person name="Tokishita S."/>
            <person name="Aerts A."/>
            <person name="Arnold G.J."/>
            <person name="Basu M.K."/>
            <person name="Bauer D.J."/>
            <person name="Caceres C.E."/>
            <person name="Carmel L."/>
            <person name="Casola C."/>
            <person name="Choi J.H."/>
            <person name="Detter J.C."/>
            <person name="Dong Q."/>
            <person name="Dusheyko S."/>
            <person name="Eads B.D."/>
            <person name="Frohlich T."/>
            <person name="Geiler-Samerotte K.A."/>
            <person name="Gerlach D."/>
            <person name="Hatcher P."/>
            <person name="Jogdeo S."/>
            <person name="Krijgsveld J."/>
            <person name="Kriventseva E.V."/>
            <person name="Kultz D."/>
            <person name="Laforsch C."/>
            <person name="Lindquist E."/>
            <person name="Lopez J."/>
            <person name="Manak J.R."/>
            <person name="Muller J."/>
            <person name="Pangilinan J."/>
            <person name="Patwardhan R.P."/>
            <person name="Pitluck S."/>
            <person name="Pritham E.J."/>
            <person name="Rechtsteiner A."/>
            <person name="Rho M."/>
            <person name="Rogozin I.B."/>
            <person name="Sakarya O."/>
            <person name="Salamov A."/>
            <person name="Schaack S."/>
            <person name="Shapiro H."/>
            <person name="Shiga Y."/>
            <person name="Skalitzky C."/>
            <person name="Smith Z."/>
            <person name="Souvorov A."/>
            <person name="Sung W."/>
            <person name="Tang Z."/>
            <person name="Tsuchiya D."/>
            <person name="Tu H."/>
            <person name="Vos H."/>
            <person name="Wang M."/>
            <person name="Wolf Y.I."/>
            <person name="Yamagata H."/>
            <person name="Yamada T."/>
            <person name="Ye Y."/>
            <person name="Shaw J.R."/>
            <person name="Andrews J."/>
            <person name="Crease T.J."/>
            <person name="Tang H."/>
            <person name="Lucas S.M."/>
            <person name="Robertson H.M."/>
            <person name="Bork P."/>
            <person name="Koonin E.V."/>
            <person name="Zdobnov E.M."/>
            <person name="Grigoriev I.V."/>
            <person name="Lynch M."/>
            <person name="Boore J.L."/>
        </authorList>
    </citation>
    <scope>NUCLEOTIDE SEQUENCE [LARGE SCALE GENOMIC DNA]</scope>
</reference>
<feature type="region of interest" description="Disordered" evidence="1">
    <location>
        <begin position="139"/>
        <end position="169"/>
    </location>
</feature>
<evidence type="ECO:0000313" key="3">
    <source>
        <dbReference type="Proteomes" id="UP000000305"/>
    </source>
</evidence>